<protein>
    <submittedName>
        <fullName evidence="2">Uncharacterized protein</fullName>
    </submittedName>
</protein>
<evidence type="ECO:0000313" key="3">
    <source>
        <dbReference type="Proteomes" id="UP000765509"/>
    </source>
</evidence>
<comment type="caution">
    <text evidence="2">The sequence shown here is derived from an EMBL/GenBank/DDBJ whole genome shotgun (WGS) entry which is preliminary data.</text>
</comment>
<organism evidence="2 3">
    <name type="scientific">Austropuccinia psidii MF-1</name>
    <dbReference type="NCBI Taxonomy" id="1389203"/>
    <lineage>
        <taxon>Eukaryota</taxon>
        <taxon>Fungi</taxon>
        <taxon>Dikarya</taxon>
        <taxon>Basidiomycota</taxon>
        <taxon>Pucciniomycotina</taxon>
        <taxon>Pucciniomycetes</taxon>
        <taxon>Pucciniales</taxon>
        <taxon>Sphaerophragmiaceae</taxon>
        <taxon>Austropuccinia</taxon>
    </lineage>
</organism>
<dbReference type="OrthoDB" id="2496969at2759"/>
<reference evidence="2" key="1">
    <citation type="submission" date="2021-03" db="EMBL/GenBank/DDBJ databases">
        <title>Draft genome sequence of rust myrtle Austropuccinia psidii MF-1, a brazilian biotype.</title>
        <authorList>
            <person name="Quecine M.C."/>
            <person name="Pachon D.M.R."/>
            <person name="Bonatelli M.L."/>
            <person name="Correr F.H."/>
            <person name="Franceschini L.M."/>
            <person name="Leite T.F."/>
            <person name="Margarido G.R.A."/>
            <person name="Almeida C.A."/>
            <person name="Ferrarezi J.A."/>
            <person name="Labate C.A."/>
        </authorList>
    </citation>
    <scope>NUCLEOTIDE SEQUENCE</scope>
    <source>
        <strain evidence="2">MF-1</strain>
    </source>
</reference>
<proteinExistence type="predicted"/>
<gene>
    <name evidence="2" type="ORF">O181_091350</name>
</gene>
<feature type="compositionally biased region" description="Low complexity" evidence="1">
    <location>
        <begin position="60"/>
        <end position="72"/>
    </location>
</feature>
<evidence type="ECO:0000256" key="1">
    <source>
        <dbReference type="SAM" id="MobiDB-lite"/>
    </source>
</evidence>
<keyword evidence="3" id="KW-1185">Reference proteome</keyword>
<dbReference type="AlphaFoldDB" id="A0A9Q3IXL3"/>
<accession>A0A9Q3IXL3</accession>
<evidence type="ECO:0000313" key="2">
    <source>
        <dbReference type="EMBL" id="MBW0551635.1"/>
    </source>
</evidence>
<name>A0A9Q3IXL3_9BASI</name>
<feature type="region of interest" description="Disordered" evidence="1">
    <location>
        <begin position="60"/>
        <end position="88"/>
    </location>
</feature>
<sequence>MWVIINLPDRFKTTMELWLEKCKVENKSPSLDDTWKFIRKCLQHCENNNDHSNQALLASKNNNTNNKQNNNQHKIKQDSNYPKFSPGWHNPLTKHDESDCNFLKGDRNGLGNNKPIRSLIASTVILDSGATTSMFRNPEMFTIITQSN</sequence>
<dbReference type="EMBL" id="AVOT02057559">
    <property type="protein sequence ID" value="MBW0551635.1"/>
    <property type="molecule type" value="Genomic_DNA"/>
</dbReference>
<dbReference type="Proteomes" id="UP000765509">
    <property type="component" value="Unassembled WGS sequence"/>
</dbReference>